<dbReference type="Pfam" id="PF00924">
    <property type="entry name" value="MS_channel_2nd"/>
    <property type="match status" value="1"/>
</dbReference>
<evidence type="ECO:0000259" key="10">
    <source>
        <dbReference type="Pfam" id="PF21088"/>
    </source>
</evidence>
<dbReference type="InterPro" id="IPR049142">
    <property type="entry name" value="MS_channel_1st"/>
</dbReference>
<feature type="transmembrane region" description="Helical" evidence="7">
    <location>
        <begin position="130"/>
        <end position="150"/>
    </location>
</feature>
<keyword evidence="5 7" id="KW-1133">Transmembrane helix</keyword>
<dbReference type="SUPFAM" id="SSF82689">
    <property type="entry name" value="Mechanosensitive channel protein MscS (YggB), C-terminal domain"/>
    <property type="match status" value="1"/>
</dbReference>
<evidence type="ECO:0000256" key="5">
    <source>
        <dbReference type="ARBA" id="ARBA00022989"/>
    </source>
</evidence>
<keyword evidence="6 7" id="KW-0472">Membrane</keyword>
<dbReference type="InterPro" id="IPR049278">
    <property type="entry name" value="MS_channel_C"/>
</dbReference>
<evidence type="ECO:0000256" key="6">
    <source>
        <dbReference type="ARBA" id="ARBA00023136"/>
    </source>
</evidence>
<dbReference type="Gene3D" id="2.30.30.60">
    <property type="match status" value="1"/>
</dbReference>
<dbReference type="PANTHER" id="PTHR30347:SF1">
    <property type="entry name" value="MECHANOSENSITIVE CHANNEL MSCK"/>
    <property type="match status" value="1"/>
</dbReference>
<sequence>MQYDELLQTLLKNAHNISEDIFKVDSYIQFGCIILIYSSAYLLSIKAKKWVPEITQPIDARNHPLRKLLFRADRVLFPLVVIILLKFGVEAGKVLLEHNWIFTIALTTAVLLFCNSLISNGVANPILSTWFKVIGLPILFLHFTGLLSGITEILESISVTVGNINLSAYGLARVLIFGSLLFWLGRASNSVGKDIIRKQASLDIRTREVFAKLFEVVLYCIILLLLLNVMGINLTALAVFGGALGVGLGFGLQSIASNFISGIIILLDRSLTVGDYVEMEDGKTGFVREFNMRYTTLETYDGKDIMVPNEKFITTTFINWSHKDPKQRYRVDFSVAYKTDIRAMVDIIKDAVASHPSVLSGEQYPIELRPDCEIDNFGDSGVNMFVEFWMEGIDDGKNRVGGDLLLLIFETLRQHDIEIPFPQREVRIIHENHGSPS</sequence>
<proteinExistence type="inferred from homology"/>
<dbReference type="Proteomes" id="UP001156870">
    <property type="component" value="Unassembled WGS sequence"/>
</dbReference>
<feature type="transmembrane region" description="Helical" evidence="7">
    <location>
        <begin position="170"/>
        <end position="188"/>
    </location>
</feature>
<dbReference type="InterPro" id="IPR052702">
    <property type="entry name" value="MscS-like_channel"/>
</dbReference>
<dbReference type="SUPFAM" id="SSF50182">
    <property type="entry name" value="Sm-like ribonucleoproteins"/>
    <property type="match status" value="1"/>
</dbReference>
<dbReference type="InterPro" id="IPR023408">
    <property type="entry name" value="MscS_beta-dom_sf"/>
</dbReference>
<gene>
    <name evidence="11" type="ORF">GCM10007877_39030</name>
</gene>
<evidence type="ECO:0000256" key="7">
    <source>
        <dbReference type="SAM" id="Phobius"/>
    </source>
</evidence>
<organism evidence="11 12">
    <name type="scientific">Marinibactrum halimedae</name>
    <dbReference type="NCBI Taxonomy" id="1444977"/>
    <lineage>
        <taxon>Bacteria</taxon>
        <taxon>Pseudomonadati</taxon>
        <taxon>Pseudomonadota</taxon>
        <taxon>Gammaproteobacteria</taxon>
        <taxon>Cellvibrionales</taxon>
        <taxon>Cellvibrionaceae</taxon>
        <taxon>Marinibactrum</taxon>
    </lineage>
</organism>
<accession>A0AA37T747</accession>
<dbReference type="SUPFAM" id="SSF82861">
    <property type="entry name" value="Mechanosensitive channel protein MscS (YggB), transmembrane region"/>
    <property type="match status" value="1"/>
</dbReference>
<dbReference type="EMBL" id="BSPD01000102">
    <property type="protein sequence ID" value="GLS28184.1"/>
    <property type="molecule type" value="Genomic_DNA"/>
</dbReference>
<dbReference type="Gene3D" id="1.10.287.1260">
    <property type="match status" value="1"/>
</dbReference>
<keyword evidence="3" id="KW-1003">Cell membrane</keyword>
<dbReference type="InterPro" id="IPR010920">
    <property type="entry name" value="LSM_dom_sf"/>
</dbReference>
<keyword evidence="4 7" id="KW-0812">Transmembrane</keyword>
<dbReference type="GO" id="GO:0008381">
    <property type="term" value="F:mechanosensitive monoatomic ion channel activity"/>
    <property type="evidence" value="ECO:0007669"/>
    <property type="project" value="UniProtKB-ARBA"/>
</dbReference>
<keyword evidence="12" id="KW-1185">Reference proteome</keyword>
<feature type="transmembrane region" description="Helical" evidence="7">
    <location>
        <begin position="209"/>
        <end position="230"/>
    </location>
</feature>
<feature type="transmembrane region" description="Helical" evidence="7">
    <location>
        <begin position="27"/>
        <end position="47"/>
    </location>
</feature>
<comment type="subcellular location">
    <subcellularLocation>
        <location evidence="1">Cell membrane</location>
        <topology evidence="1">Multi-pass membrane protein</topology>
    </subcellularLocation>
</comment>
<evidence type="ECO:0000256" key="4">
    <source>
        <dbReference type="ARBA" id="ARBA00022692"/>
    </source>
</evidence>
<dbReference type="PANTHER" id="PTHR30347">
    <property type="entry name" value="POTASSIUM CHANNEL RELATED"/>
    <property type="match status" value="1"/>
</dbReference>
<dbReference type="Gene3D" id="3.30.70.100">
    <property type="match status" value="1"/>
</dbReference>
<protein>
    <recommendedName>
        <fullName evidence="13">Mechanosensitive ion channel protein</fullName>
    </recommendedName>
</protein>
<dbReference type="Pfam" id="PF21088">
    <property type="entry name" value="MS_channel_1st"/>
    <property type="match status" value="1"/>
</dbReference>
<feature type="domain" description="Mechanosensitive ion channel MscS" evidence="8">
    <location>
        <begin position="255"/>
        <end position="322"/>
    </location>
</feature>
<evidence type="ECO:0000256" key="1">
    <source>
        <dbReference type="ARBA" id="ARBA00004651"/>
    </source>
</evidence>
<dbReference type="GO" id="GO:0005886">
    <property type="term" value="C:plasma membrane"/>
    <property type="evidence" value="ECO:0007669"/>
    <property type="project" value="UniProtKB-SubCell"/>
</dbReference>
<comment type="similarity">
    <text evidence="2">Belongs to the MscS (TC 1.A.23) family.</text>
</comment>
<feature type="transmembrane region" description="Helical" evidence="7">
    <location>
        <begin position="100"/>
        <end position="118"/>
    </location>
</feature>
<dbReference type="InterPro" id="IPR011014">
    <property type="entry name" value="MscS_channel_TM-2"/>
</dbReference>
<feature type="domain" description="Mechanosensitive ion channel transmembrane helices 2/3" evidence="10">
    <location>
        <begin position="213"/>
        <end position="253"/>
    </location>
</feature>
<dbReference type="Pfam" id="PF21082">
    <property type="entry name" value="MS_channel_3rd"/>
    <property type="match status" value="1"/>
</dbReference>
<evidence type="ECO:0000256" key="3">
    <source>
        <dbReference type="ARBA" id="ARBA00022475"/>
    </source>
</evidence>
<name>A0AA37T747_9GAMM</name>
<evidence type="ECO:0000313" key="11">
    <source>
        <dbReference type="EMBL" id="GLS28184.1"/>
    </source>
</evidence>
<dbReference type="AlphaFoldDB" id="A0AA37T747"/>
<evidence type="ECO:0000259" key="9">
    <source>
        <dbReference type="Pfam" id="PF21082"/>
    </source>
</evidence>
<evidence type="ECO:0000313" key="12">
    <source>
        <dbReference type="Proteomes" id="UP001156870"/>
    </source>
</evidence>
<evidence type="ECO:0000256" key="2">
    <source>
        <dbReference type="ARBA" id="ARBA00008017"/>
    </source>
</evidence>
<feature type="transmembrane region" description="Helical" evidence="7">
    <location>
        <begin position="236"/>
        <end position="267"/>
    </location>
</feature>
<reference evidence="11 12" key="1">
    <citation type="journal article" date="2014" name="Int. J. Syst. Evol. Microbiol.">
        <title>Complete genome sequence of Corynebacterium casei LMG S-19264T (=DSM 44701T), isolated from a smear-ripened cheese.</title>
        <authorList>
            <consortium name="US DOE Joint Genome Institute (JGI-PGF)"/>
            <person name="Walter F."/>
            <person name="Albersmeier A."/>
            <person name="Kalinowski J."/>
            <person name="Ruckert C."/>
        </authorList>
    </citation>
    <scope>NUCLEOTIDE SEQUENCE [LARGE SCALE GENOMIC DNA]</scope>
    <source>
        <strain evidence="11 12">NBRC 110095</strain>
    </source>
</reference>
<comment type="caution">
    <text evidence="11">The sequence shown here is derived from an EMBL/GenBank/DDBJ whole genome shotgun (WGS) entry which is preliminary data.</text>
</comment>
<dbReference type="InterPro" id="IPR011066">
    <property type="entry name" value="MscS_channel_C_sf"/>
</dbReference>
<dbReference type="InterPro" id="IPR006685">
    <property type="entry name" value="MscS_channel_2nd"/>
</dbReference>
<evidence type="ECO:0008006" key="13">
    <source>
        <dbReference type="Google" id="ProtNLM"/>
    </source>
</evidence>
<evidence type="ECO:0000259" key="8">
    <source>
        <dbReference type="Pfam" id="PF00924"/>
    </source>
</evidence>
<feature type="transmembrane region" description="Helical" evidence="7">
    <location>
        <begin position="68"/>
        <end position="88"/>
    </location>
</feature>
<feature type="domain" description="Mechanosensitive ion channel MscS C-terminal" evidence="9">
    <location>
        <begin position="331"/>
        <end position="419"/>
    </location>
</feature>